<reference evidence="1" key="2">
    <citation type="submission" date="2020-09" db="EMBL/GenBank/DDBJ databases">
        <authorList>
            <person name="Sun Q."/>
            <person name="Kim S."/>
        </authorList>
    </citation>
    <scope>NUCLEOTIDE SEQUENCE</scope>
    <source>
        <strain evidence="1">KCTC 42097</strain>
    </source>
</reference>
<dbReference type="EMBL" id="BMZO01000002">
    <property type="protein sequence ID" value="GHC65981.1"/>
    <property type="molecule type" value="Genomic_DNA"/>
</dbReference>
<proteinExistence type="predicted"/>
<comment type="caution">
    <text evidence="1">The sequence shown here is derived from an EMBL/GenBank/DDBJ whole genome shotgun (WGS) entry which is preliminary data.</text>
</comment>
<protein>
    <submittedName>
        <fullName evidence="1">Uncharacterized protein</fullName>
    </submittedName>
</protein>
<dbReference type="AlphaFoldDB" id="A0A8J3DNC9"/>
<sequence>MAGHANGFHTLSAEEIYAIMHMSACIVPVRHIPGVDQFTIDTLMMRGLVKSEMDRRWKDLSYSLTQEGQRASHYFRIHPVTEGLHSVSNDASLS</sequence>
<keyword evidence="2" id="KW-1185">Reference proteome</keyword>
<gene>
    <name evidence="1" type="ORF">GCM10010136_09070</name>
</gene>
<dbReference type="RefSeq" id="WP_189488296.1">
    <property type="nucleotide sequence ID" value="NZ_BMZO01000002.1"/>
</dbReference>
<reference evidence="1" key="1">
    <citation type="journal article" date="2014" name="Int. J. Syst. Evol. Microbiol.">
        <title>Complete genome sequence of Corynebacterium casei LMG S-19264T (=DSM 44701T), isolated from a smear-ripened cheese.</title>
        <authorList>
            <consortium name="US DOE Joint Genome Institute (JGI-PGF)"/>
            <person name="Walter F."/>
            <person name="Albersmeier A."/>
            <person name="Kalinowski J."/>
            <person name="Ruckert C."/>
        </authorList>
    </citation>
    <scope>NUCLEOTIDE SEQUENCE</scope>
    <source>
        <strain evidence="1">KCTC 42097</strain>
    </source>
</reference>
<evidence type="ECO:0000313" key="1">
    <source>
        <dbReference type="EMBL" id="GHC65981.1"/>
    </source>
</evidence>
<name>A0A8J3DNC9_9HYPH</name>
<evidence type="ECO:0000313" key="2">
    <source>
        <dbReference type="Proteomes" id="UP000641137"/>
    </source>
</evidence>
<organism evidence="1 2">
    <name type="scientific">Limoniibacter endophyticus</name>
    <dbReference type="NCBI Taxonomy" id="1565040"/>
    <lineage>
        <taxon>Bacteria</taxon>
        <taxon>Pseudomonadati</taxon>
        <taxon>Pseudomonadota</taxon>
        <taxon>Alphaproteobacteria</taxon>
        <taxon>Hyphomicrobiales</taxon>
        <taxon>Bartonellaceae</taxon>
        <taxon>Limoniibacter</taxon>
    </lineage>
</organism>
<accession>A0A8J3DNC9</accession>
<dbReference type="Proteomes" id="UP000641137">
    <property type="component" value="Unassembled WGS sequence"/>
</dbReference>